<dbReference type="CDD" id="cd07496">
    <property type="entry name" value="Peptidases_S8_13"/>
    <property type="match status" value="1"/>
</dbReference>
<evidence type="ECO:0000256" key="2">
    <source>
        <dbReference type="ARBA" id="ARBA00022670"/>
    </source>
</evidence>
<feature type="active site" description="Charge relay system" evidence="5">
    <location>
        <position position="256"/>
    </location>
</feature>
<dbReference type="GO" id="GO:0016787">
    <property type="term" value="F:hydrolase activity"/>
    <property type="evidence" value="ECO:0007669"/>
    <property type="project" value="UniProtKB-KW"/>
</dbReference>
<evidence type="ECO:0000256" key="6">
    <source>
        <dbReference type="RuleBase" id="RU003355"/>
    </source>
</evidence>
<keyword evidence="2 5" id="KW-0645">Protease</keyword>
<dbReference type="PROSITE" id="PS00138">
    <property type="entry name" value="SUBTILASE_SER"/>
    <property type="match status" value="1"/>
</dbReference>
<dbReference type="PROSITE" id="PS00136">
    <property type="entry name" value="SUBTILASE_ASP"/>
    <property type="match status" value="1"/>
</dbReference>
<evidence type="ECO:0000313" key="10">
    <source>
        <dbReference type="EMBL" id="MFC5570212.1"/>
    </source>
</evidence>
<dbReference type="InterPro" id="IPR036852">
    <property type="entry name" value="Peptidase_S8/S53_dom_sf"/>
</dbReference>
<comment type="similarity">
    <text evidence="1 5 6">Belongs to the peptidase S8 family.</text>
</comment>
<dbReference type="SUPFAM" id="SSF52743">
    <property type="entry name" value="Subtilisin-like"/>
    <property type="match status" value="1"/>
</dbReference>
<sequence length="614" mass="62270">MFPTTNRSHVRALAAAVSFGLLIASTASTAGAATAIAPRVAGVQAAPSGTSPNGRQTRFIVRYRSGSAPMLSASSALSSARNALVRSGLTASRPGLSVRRVRRLATGADVIAVSKPLDAVATATLLRTLRADPAVAYVEADRRLYHTGSQHRYGPDLAPNDPVYGAYQWHYSHSVGGMYAPGAWDTATGTGVVVAVLDTGVVAHPDLDANLLPGYDFISDAFVSRRGSDARAAGAHDYGDWNDDPDACPVSDSSFHGTHTAGTVAEVTNNGIGLAGVAHNAKVLPVRVLGRCGGYTSDIADAIVWASGGTVAGVPANANPAEVINMSLGGEGACDATMQAAIDTAVANGTTVVVSGGNSNADAAGFSPASCNNVITVGATGIKGGKAFYSNYGTRIDLSAPGGNGQEGVPYGYVWQTGNDSLTSPELGSPVYVGMIGTSMAAPHVSATVALLQSVAKTPLAPAQVETTLKATARPFPVALPSGQPMGSGILNAKAALATLVPCQGADCEGNARALANRVPVKGLSGAAGSERLFAITVPLGATGLSFLTYGGTGDVTLLVRYGQTPIAGAVDVTSMRPGNNETARIAVTRAGTYYVKVVGTKAYTGVTLEARHY</sequence>
<dbReference type="Proteomes" id="UP001596036">
    <property type="component" value="Unassembled WGS sequence"/>
</dbReference>
<dbReference type="InterPro" id="IPR007280">
    <property type="entry name" value="Peptidase_C_arc/bac"/>
</dbReference>
<name>A0ABW0SMB7_9GAMM</name>
<evidence type="ECO:0000256" key="7">
    <source>
        <dbReference type="SAM" id="SignalP"/>
    </source>
</evidence>
<dbReference type="PROSITE" id="PS51892">
    <property type="entry name" value="SUBTILASE"/>
    <property type="match status" value="1"/>
</dbReference>
<proteinExistence type="inferred from homology"/>
<feature type="chain" id="PRO_5045928244" evidence="7">
    <location>
        <begin position="33"/>
        <end position="614"/>
    </location>
</feature>
<evidence type="ECO:0000256" key="5">
    <source>
        <dbReference type="PROSITE-ProRule" id="PRU01240"/>
    </source>
</evidence>
<evidence type="ECO:0000259" key="9">
    <source>
        <dbReference type="Pfam" id="PF04151"/>
    </source>
</evidence>
<dbReference type="InterPro" id="IPR023828">
    <property type="entry name" value="Peptidase_S8_Ser-AS"/>
</dbReference>
<reference evidence="11" key="1">
    <citation type="journal article" date="2019" name="Int. J. Syst. Evol. Microbiol.">
        <title>The Global Catalogue of Microorganisms (GCM) 10K type strain sequencing project: providing services to taxonomists for standard genome sequencing and annotation.</title>
        <authorList>
            <consortium name="The Broad Institute Genomics Platform"/>
            <consortium name="The Broad Institute Genome Sequencing Center for Infectious Disease"/>
            <person name="Wu L."/>
            <person name="Ma J."/>
        </authorList>
    </citation>
    <scope>NUCLEOTIDE SEQUENCE [LARGE SCALE GENOMIC DNA]</scope>
    <source>
        <strain evidence="11">KACC 11407</strain>
    </source>
</reference>
<dbReference type="Gene3D" id="3.40.50.200">
    <property type="entry name" value="Peptidase S8/S53 domain"/>
    <property type="match status" value="1"/>
</dbReference>
<dbReference type="InterPro" id="IPR000209">
    <property type="entry name" value="Peptidase_S8/S53_dom"/>
</dbReference>
<dbReference type="EMBL" id="JBHSNM010000002">
    <property type="protein sequence ID" value="MFC5570212.1"/>
    <property type="molecule type" value="Genomic_DNA"/>
</dbReference>
<evidence type="ECO:0000259" key="8">
    <source>
        <dbReference type="Pfam" id="PF00082"/>
    </source>
</evidence>
<evidence type="ECO:0000256" key="1">
    <source>
        <dbReference type="ARBA" id="ARBA00011073"/>
    </source>
</evidence>
<dbReference type="EC" id="3.4.-.-" evidence="10"/>
<keyword evidence="11" id="KW-1185">Reference proteome</keyword>
<dbReference type="InterPro" id="IPR034176">
    <property type="entry name" value="Peptidases_S8_13"/>
</dbReference>
<evidence type="ECO:0000313" key="11">
    <source>
        <dbReference type="Proteomes" id="UP001596036"/>
    </source>
</evidence>
<dbReference type="RefSeq" id="WP_386754572.1">
    <property type="nucleotide sequence ID" value="NZ_JBHSNM010000002.1"/>
</dbReference>
<dbReference type="Pfam" id="PF00082">
    <property type="entry name" value="Peptidase_S8"/>
    <property type="match status" value="1"/>
</dbReference>
<dbReference type="InterPro" id="IPR050131">
    <property type="entry name" value="Peptidase_S8_subtilisin-like"/>
</dbReference>
<accession>A0ABW0SMB7</accession>
<feature type="active site" description="Charge relay system" evidence="5">
    <location>
        <position position="198"/>
    </location>
</feature>
<feature type="signal peptide" evidence="7">
    <location>
        <begin position="1"/>
        <end position="32"/>
    </location>
</feature>
<organism evidence="10 11">
    <name type="scientific">Lysobacter yangpyeongensis</name>
    <dbReference type="NCBI Taxonomy" id="346182"/>
    <lineage>
        <taxon>Bacteria</taxon>
        <taxon>Pseudomonadati</taxon>
        <taxon>Pseudomonadota</taxon>
        <taxon>Gammaproteobacteria</taxon>
        <taxon>Lysobacterales</taxon>
        <taxon>Lysobacteraceae</taxon>
        <taxon>Lysobacter</taxon>
    </lineage>
</organism>
<dbReference type="InterPro" id="IPR023827">
    <property type="entry name" value="Peptidase_S8_Asp-AS"/>
</dbReference>
<feature type="domain" description="Peptidase S8/S53" evidence="8">
    <location>
        <begin position="189"/>
        <end position="473"/>
    </location>
</feature>
<feature type="domain" description="Peptidase C-terminal archaeal/bacterial" evidence="9">
    <location>
        <begin position="533"/>
        <end position="599"/>
    </location>
</feature>
<dbReference type="PRINTS" id="PR00723">
    <property type="entry name" value="SUBTILISIN"/>
</dbReference>
<evidence type="ECO:0000256" key="3">
    <source>
        <dbReference type="ARBA" id="ARBA00022801"/>
    </source>
</evidence>
<keyword evidence="7" id="KW-0732">Signal</keyword>
<dbReference type="PANTHER" id="PTHR43806">
    <property type="entry name" value="PEPTIDASE S8"/>
    <property type="match status" value="1"/>
</dbReference>
<dbReference type="Pfam" id="PF04151">
    <property type="entry name" value="PPC"/>
    <property type="match status" value="1"/>
</dbReference>
<keyword evidence="4 5" id="KW-0720">Serine protease</keyword>
<protein>
    <submittedName>
        <fullName evidence="10">S8 family peptidase</fullName>
        <ecNumber evidence="10">3.4.-.-</ecNumber>
    </submittedName>
</protein>
<comment type="caution">
    <text evidence="10">The sequence shown here is derived from an EMBL/GenBank/DDBJ whole genome shotgun (WGS) entry which is preliminary data.</text>
</comment>
<feature type="active site" description="Charge relay system" evidence="5">
    <location>
        <position position="439"/>
    </location>
</feature>
<dbReference type="PANTHER" id="PTHR43806:SF11">
    <property type="entry name" value="CEREVISIN-RELATED"/>
    <property type="match status" value="1"/>
</dbReference>
<dbReference type="InterPro" id="IPR015500">
    <property type="entry name" value="Peptidase_S8_subtilisin-rel"/>
</dbReference>
<gene>
    <name evidence="10" type="ORF">ACFPN1_09090</name>
</gene>
<dbReference type="Gene3D" id="2.60.120.380">
    <property type="match status" value="1"/>
</dbReference>
<keyword evidence="3 5" id="KW-0378">Hydrolase</keyword>
<evidence type="ECO:0000256" key="4">
    <source>
        <dbReference type="ARBA" id="ARBA00022825"/>
    </source>
</evidence>